<evidence type="ECO:0000313" key="1">
    <source>
        <dbReference type="EMBL" id="KAA0039183.1"/>
    </source>
</evidence>
<proteinExistence type="predicted"/>
<organism evidence="1 3">
    <name type="scientific">Cucumis melo var. makuwa</name>
    <name type="common">Oriental melon</name>
    <dbReference type="NCBI Taxonomy" id="1194695"/>
    <lineage>
        <taxon>Eukaryota</taxon>
        <taxon>Viridiplantae</taxon>
        <taxon>Streptophyta</taxon>
        <taxon>Embryophyta</taxon>
        <taxon>Tracheophyta</taxon>
        <taxon>Spermatophyta</taxon>
        <taxon>Magnoliopsida</taxon>
        <taxon>eudicotyledons</taxon>
        <taxon>Gunneridae</taxon>
        <taxon>Pentapetalae</taxon>
        <taxon>rosids</taxon>
        <taxon>fabids</taxon>
        <taxon>Cucurbitales</taxon>
        <taxon>Cucurbitaceae</taxon>
        <taxon>Benincaseae</taxon>
        <taxon>Cucumis</taxon>
    </lineage>
</organism>
<dbReference type="Pfam" id="PF08284">
    <property type="entry name" value="RVP_2"/>
    <property type="match status" value="1"/>
</dbReference>
<accession>A0A5A7T882</accession>
<dbReference type="Gene3D" id="2.40.70.10">
    <property type="entry name" value="Acid Proteases"/>
    <property type="match status" value="1"/>
</dbReference>
<evidence type="ECO:0000313" key="2">
    <source>
        <dbReference type="EMBL" id="TYK18455.1"/>
    </source>
</evidence>
<name>A0A5A7T882_CUCMM</name>
<dbReference type="InterPro" id="IPR021109">
    <property type="entry name" value="Peptidase_aspartic_dom_sf"/>
</dbReference>
<dbReference type="CDD" id="cd00303">
    <property type="entry name" value="retropepsin_like"/>
    <property type="match status" value="1"/>
</dbReference>
<evidence type="ECO:0000313" key="4">
    <source>
        <dbReference type="Proteomes" id="UP000321947"/>
    </source>
</evidence>
<comment type="caution">
    <text evidence="1">The sequence shown here is derived from an EMBL/GenBank/DDBJ whole genome shotgun (WGS) entry which is preliminary data.</text>
</comment>
<protein>
    <submittedName>
        <fullName evidence="1">Ty3-gypsy retrotransposon protein</fullName>
    </submittedName>
</protein>
<dbReference type="SUPFAM" id="SSF50630">
    <property type="entry name" value="Acid proteases"/>
    <property type="match status" value="1"/>
</dbReference>
<dbReference type="EMBL" id="SSTE01018442">
    <property type="protein sequence ID" value="KAA0039183.1"/>
    <property type="molecule type" value="Genomic_DNA"/>
</dbReference>
<dbReference type="Proteomes" id="UP000321947">
    <property type="component" value="Unassembled WGS sequence"/>
</dbReference>
<dbReference type="Proteomes" id="UP000321393">
    <property type="component" value="Unassembled WGS sequence"/>
</dbReference>
<reference evidence="3 4" key="1">
    <citation type="submission" date="2019-08" db="EMBL/GenBank/DDBJ databases">
        <title>Draft genome sequences of two oriental melons (Cucumis melo L. var makuwa).</title>
        <authorList>
            <person name="Kwon S.-Y."/>
        </authorList>
    </citation>
    <scope>NUCLEOTIDE SEQUENCE [LARGE SCALE GENOMIC DNA]</scope>
    <source>
        <strain evidence="4">cv. Chang Bougi</strain>
        <strain evidence="3">cv. SW 3</strain>
        <tissue evidence="1">Leaf</tissue>
    </source>
</reference>
<dbReference type="AlphaFoldDB" id="A0A5A7T882"/>
<dbReference type="EMBL" id="SSTD01007883">
    <property type="protein sequence ID" value="TYK18455.1"/>
    <property type="molecule type" value="Genomic_DNA"/>
</dbReference>
<sequence length="278" mass="31065">MGGLFSWIKAEVEFCKSTGLAEMMLLAQLTENREKIRNEAGLKGHSGGKYPFYPSSISKPNNSVNDKGNTTFPMRTITLKSNPIGETKKEGTSKRLSEVEFQARKEKGTMKVRGKIKDREVVILIDCGATHNFVYEKLTSELQLITKDTSHYGVILGSGAAIKGKGICESVEIILNEWKVIADLLPLELGGVDVVLGMQWLYSLGNTEVDRRNLTMTFLHQGKKILIKGDPSLTKARVSPKNMMKSWEESDQGFLIEFRSMEGESTSTEDMKKKSKKY</sequence>
<dbReference type="OrthoDB" id="1934862at2759"/>
<evidence type="ECO:0000313" key="3">
    <source>
        <dbReference type="Proteomes" id="UP000321393"/>
    </source>
</evidence>
<gene>
    <name evidence="2" type="ORF">E5676_scaffold607G00140</name>
    <name evidence="1" type="ORF">E6C27_scaffold121G00890</name>
</gene>